<reference evidence="1" key="1">
    <citation type="submission" date="2020-03" db="EMBL/GenBank/DDBJ databases">
        <title>The deep terrestrial virosphere.</title>
        <authorList>
            <person name="Holmfeldt K."/>
            <person name="Nilsson E."/>
            <person name="Simone D."/>
            <person name="Lopez-Fernandez M."/>
            <person name="Wu X."/>
            <person name="de Brujin I."/>
            <person name="Lundin D."/>
            <person name="Andersson A."/>
            <person name="Bertilsson S."/>
            <person name="Dopson M."/>
        </authorList>
    </citation>
    <scope>NUCLEOTIDE SEQUENCE</scope>
    <source>
        <strain evidence="3">MM415A00215</strain>
        <strain evidence="2">MM415B00223</strain>
        <strain evidence="1">TM448A00522</strain>
        <strain evidence="4">TM448B01741</strain>
    </source>
</reference>
<protein>
    <submittedName>
        <fullName evidence="1">Uncharacterized protein</fullName>
    </submittedName>
</protein>
<evidence type="ECO:0000313" key="3">
    <source>
        <dbReference type="EMBL" id="QJA84269.1"/>
    </source>
</evidence>
<organism evidence="1">
    <name type="scientific">viral metagenome</name>
    <dbReference type="NCBI Taxonomy" id="1070528"/>
    <lineage>
        <taxon>unclassified sequences</taxon>
        <taxon>metagenomes</taxon>
        <taxon>organismal metagenomes</taxon>
    </lineage>
</organism>
<accession>A0A6H1ZGS9</accession>
<proteinExistence type="predicted"/>
<dbReference type="EMBL" id="MT144020">
    <property type="protein sequence ID" value="QJA46764.1"/>
    <property type="molecule type" value="Genomic_DNA"/>
</dbReference>
<evidence type="ECO:0000313" key="2">
    <source>
        <dbReference type="EMBL" id="QJA67454.1"/>
    </source>
</evidence>
<name>A0A6H1ZGS9_9ZZZZ</name>
<evidence type="ECO:0000313" key="1">
    <source>
        <dbReference type="EMBL" id="QJA46764.1"/>
    </source>
</evidence>
<gene>
    <name evidence="3" type="ORF">MM415A00215_0063</name>
    <name evidence="2" type="ORF">MM415B00223_0041</name>
    <name evidence="1" type="ORF">TM448A00522_0034</name>
    <name evidence="4" type="ORF">TM448B01741_0007</name>
</gene>
<evidence type="ECO:0000313" key="4">
    <source>
        <dbReference type="EMBL" id="QJH99955.1"/>
    </source>
</evidence>
<dbReference type="EMBL" id="MT144819">
    <property type="protein sequence ID" value="QJH99955.1"/>
    <property type="molecule type" value="Genomic_DNA"/>
</dbReference>
<dbReference type="AlphaFoldDB" id="A0A6H1ZGS9"/>
<dbReference type="EMBL" id="MT142526">
    <property type="protein sequence ID" value="QJA84269.1"/>
    <property type="molecule type" value="Genomic_DNA"/>
</dbReference>
<sequence length="78" mass="9384">MCGKTEKTAYEAYCQESNRYIYETEYYKADSAICRMYRDSIVVEVDTVHRTQTFDAHTRYFLLAEHYAKKEFFKALLK</sequence>
<dbReference type="EMBL" id="MT141571">
    <property type="protein sequence ID" value="QJA67454.1"/>
    <property type="molecule type" value="Genomic_DNA"/>
</dbReference>